<comment type="caution">
    <text evidence="2">The sequence shown here is derived from an EMBL/GenBank/DDBJ whole genome shotgun (WGS) entry which is preliminary data.</text>
</comment>
<dbReference type="EMBL" id="VSSQ01072596">
    <property type="protein sequence ID" value="MPN23945.1"/>
    <property type="molecule type" value="Genomic_DNA"/>
</dbReference>
<sequence>MSPWRAPAFTRMPNALSSPKRLPISTLKPHSDSDAKPRFSAVFGASPARLAIRLTAPPTAPLGDMPLSSTDGPLSTSARSMNSGETRNWPRMPGKPLSAISSLETGNPRIIIASPLVPSPYSSRTAGSSWLSVAVTLRVCVLVMVSAV</sequence>
<reference evidence="2" key="1">
    <citation type="submission" date="2019-08" db="EMBL/GenBank/DDBJ databases">
        <authorList>
            <person name="Kucharzyk K."/>
            <person name="Murdoch R.W."/>
            <person name="Higgins S."/>
            <person name="Loffler F."/>
        </authorList>
    </citation>
    <scope>NUCLEOTIDE SEQUENCE</scope>
</reference>
<evidence type="ECO:0000256" key="1">
    <source>
        <dbReference type="SAM" id="MobiDB-lite"/>
    </source>
</evidence>
<dbReference type="AlphaFoldDB" id="A0A645GBD2"/>
<organism evidence="2">
    <name type="scientific">bioreactor metagenome</name>
    <dbReference type="NCBI Taxonomy" id="1076179"/>
    <lineage>
        <taxon>unclassified sequences</taxon>
        <taxon>metagenomes</taxon>
        <taxon>ecological metagenomes</taxon>
    </lineage>
</organism>
<protein>
    <submittedName>
        <fullName evidence="2">Uncharacterized protein</fullName>
    </submittedName>
</protein>
<evidence type="ECO:0000313" key="2">
    <source>
        <dbReference type="EMBL" id="MPN23945.1"/>
    </source>
</evidence>
<feature type="region of interest" description="Disordered" evidence="1">
    <location>
        <begin position="54"/>
        <end position="97"/>
    </location>
</feature>
<gene>
    <name evidence="2" type="ORF">SDC9_171338</name>
</gene>
<feature type="region of interest" description="Disordered" evidence="1">
    <location>
        <begin position="1"/>
        <end position="38"/>
    </location>
</feature>
<proteinExistence type="predicted"/>
<name>A0A645GBD2_9ZZZZ</name>
<accession>A0A645GBD2</accession>
<feature type="compositionally biased region" description="Polar residues" evidence="1">
    <location>
        <begin position="67"/>
        <end position="86"/>
    </location>
</feature>